<dbReference type="GO" id="GO:0043565">
    <property type="term" value="F:sequence-specific DNA binding"/>
    <property type="evidence" value="ECO:0007669"/>
    <property type="project" value="InterPro"/>
</dbReference>
<name>A0A164ZJY6_9AGAM</name>
<dbReference type="GO" id="GO:0006355">
    <property type="term" value="P:regulation of DNA-templated transcription"/>
    <property type="evidence" value="ECO:0007669"/>
    <property type="project" value="InterPro"/>
</dbReference>
<gene>
    <name evidence="4" type="ORF">SISNIDRAFT_449380</name>
</gene>
<feature type="region of interest" description="Disordered" evidence="2">
    <location>
        <begin position="244"/>
        <end position="281"/>
    </location>
</feature>
<sequence length="388" mass="42943">MGGGFDSNTAFSSSSNDYHSYQRRASYPYARHENENMGVHEYNNSQTHLPLSADPLALHHHAPLDESPRHYLDSPHSSLHDFDHSDSVKSESPLVVPTQHVLPPMPHIYRPSSSHSQASSNGYPGSQPVVHVMHTDDAASKETQYLRRRCNNCHTTEPPSWRRSTLNPGKIVCNKCGLYERTHLRPRPHRFDELRAGNRARRAATTSSINAKLSPKARPVGSPNFVKKEPRDYEMMQRHNIVRRPSNASIVSSASGNSDWDDSVSAYNSSTPSSTYSSPMMSSFSIPGMPRSASPTGARELDMPIRLPNAPLSDIASMQQTSPGTKSPMKSATSPYYPSITSDHSGRRYSQPDRRYTTGSAPIPPPMVASETGWHTVATDDREAKVEA</sequence>
<evidence type="ECO:0000256" key="2">
    <source>
        <dbReference type="SAM" id="MobiDB-lite"/>
    </source>
</evidence>
<feature type="compositionally biased region" description="Low complexity" evidence="2">
    <location>
        <begin position="263"/>
        <end position="281"/>
    </location>
</feature>
<keyword evidence="1" id="KW-0862">Zinc</keyword>
<keyword evidence="1" id="KW-0863">Zinc-finger</keyword>
<dbReference type="SMART" id="SM00401">
    <property type="entry name" value="ZnF_GATA"/>
    <property type="match status" value="1"/>
</dbReference>
<dbReference type="GO" id="GO:0008270">
    <property type="term" value="F:zinc ion binding"/>
    <property type="evidence" value="ECO:0007669"/>
    <property type="project" value="UniProtKB-KW"/>
</dbReference>
<evidence type="ECO:0000313" key="4">
    <source>
        <dbReference type="EMBL" id="KZS97799.1"/>
    </source>
</evidence>
<feature type="compositionally biased region" description="Polar residues" evidence="2">
    <location>
        <begin position="316"/>
        <end position="343"/>
    </location>
</feature>
<feature type="compositionally biased region" description="Basic and acidic residues" evidence="2">
    <location>
        <begin position="378"/>
        <end position="388"/>
    </location>
</feature>
<dbReference type="AlphaFoldDB" id="A0A164ZJY6"/>
<dbReference type="InterPro" id="IPR000679">
    <property type="entry name" value="Znf_GATA"/>
</dbReference>
<accession>A0A164ZJY6</accession>
<dbReference type="OrthoDB" id="515401at2759"/>
<dbReference type="Proteomes" id="UP000076722">
    <property type="component" value="Unassembled WGS sequence"/>
</dbReference>
<dbReference type="Pfam" id="PF00320">
    <property type="entry name" value="GATA"/>
    <property type="match status" value="1"/>
</dbReference>
<dbReference type="PROSITE" id="PS50114">
    <property type="entry name" value="GATA_ZN_FINGER_2"/>
    <property type="match status" value="1"/>
</dbReference>
<feature type="region of interest" description="Disordered" evidence="2">
    <location>
        <begin position="65"/>
        <end position="90"/>
    </location>
</feature>
<dbReference type="CDD" id="cd00202">
    <property type="entry name" value="ZnF_GATA"/>
    <property type="match status" value="1"/>
</dbReference>
<dbReference type="InterPro" id="IPR013088">
    <property type="entry name" value="Znf_NHR/GATA"/>
</dbReference>
<feature type="compositionally biased region" description="Polar residues" evidence="2">
    <location>
        <begin position="246"/>
        <end position="258"/>
    </location>
</feature>
<evidence type="ECO:0000313" key="5">
    <source>
        <dbReference type="Proteomes" id="UP000076722"/>
    </source>
</evidence>
<evidence type="ECO:0000256" key="1">
    <source>
        <dbReference type="PROSITE-ProRule" id="PRU00094"/>
    </source>
</evidence>
<dbReference type="SUPFAM" id="SSF57716">
    <property type="entry name" value="Glucocorticoid receptor-like (DNA-binding domain)"/>
    <property type="match status" value="1"/>
</dbReference>
<feature type="compositionally biased region" description="Basic and acidic residues" evidence="2">
    <location>
        <begin position="65"/>
        <end position="89"/>
    </location>
</feature>
<feature type="region of interest" description="Disordered" evidence="2">
    <location>
        <begin position="315"/>
        <end position="388"/>
    </location>
</feature>
<dbReference type="EMBL" id="KV419396">
    <property type="protein sequence ID" value="KZS97799.1"/>
    <property type="molecule type" value="Genomic_DNA"/>
</dbReference>
<proteinExistence type="predicted"/>
<feature type="domain" description="GATA-type" evidence="3">
    <location>
        <begin position="148"/>
        <end position="201"/>
    </location>
</feature>
<organism evidence="4 5">
    <name type="scientific">Sistotremastrum niveocremeum HHB9708</name>
    <dbReference type="NCBI Taxonomy" id="1314777"/>
    <lineage>
        <taxon>Eukaryota</taxon>
        <taxon>Fungi</taxon>
        <taxon>Dikarya</taxon>
        <taxon>Basidiomycota</taxon>
        <taxon>Agaricomycotina</taxon>
        <taxon>Agaricomycetes</taxon>
        <taxon>Sistotremastrales</taxon>
        <taxon>Sistotremastraceae</taxon>
        <taxon>Sertulicium</taxon>
        <taxon>Sertulicium niveocremeum</taxon>
    </lineage>
</organism>
<keyword evidence="5" id="KW-1185">Reference proteome</keyword>
<dbReference type="Gene3D" id="3.30.50.10">
    <property type="entry name" value="Erythroid Transcription Factor GATA-1, subunit A"/>
    <property type="match status" value="1"/>
</dbReference>
<keyword evidence="1" id="KW-0479">Metal-binding</keyword>
<reference evidence="4 5" key="1">
    <citation type="journal article" date="2016" name="Mol. Biol. Evol.">
        <title>Comparative Genomics of Early-Diverging Mushroom-Forming Fungi Provides Insights into the Origins of Lignocellulose Decay Capabilities.</title>
        <authorList>
            <person name="Nagy L.G."/>
            <person name="Riley R."/>
            <person name="Tritt A."/>
            <person name="Adam C."/>
            <person name="Daum C."/>
            <person name="Floudas D."/>
            <person name="Sun H."/>
            <person name="Yadav J.S."/>
            <person name="Pangilinan J."/>
            <person name="Larsson K.H."/>
            <person name="Matsuura K."/>
            <person name="Barry K."/>
            <person name="Labutti K."/>
            <person name="Kuo R."/>
            <person name="Ohm R.A."/>
            <person name="Bhattacharya S.S."/>
            <person name="Shirouzu T."/>
            <person name="Yoshinaga Y."/>
            <person name="Martin F.M."/>
            <person name="Grigoriev I.V."/>
            <person name="Hibbett D.S."/>
        </authorList>
    </citation>
    <scope>NUCLEOTIDE SEQUENCE [LARGE SCALE GENOMIC DNA]</scope>
    <source>
        <strain evidence="4 5">HHB9708</strain>
    </source>
</reference>
<dbReference type="STRING" id="1314777.A0A164ZJY6"/>
<evidence type="ECO:0000259" key="3">
    <source>
        <dbReference type="PROSITE" id="PS50114"/>
    </source>
</evidence>
<feature type="compositionally biased region" description="Basic and acidic residues" evidence="2">
    <location>
        <begin position="344"/>
        <end position="356"/>
    </location>
</feature>
<protein>
    <recommendedName>
        <fullName evidence="3">GATA-type domain-containing protein</fullName>
    </recommendedName>
</protein>